<dbReference type="PANTHER" id="PTHR24159:SF5">
    <property type="entry name" value="ANK_REP_REGION DOMAIN-CONTAINING PROTEIN"/>
    <property type="match status" value="1"/>
</dbReference>
<dbReference type="InterPro" id="IPR036770">
    <property type="entry name" value="Ankyrin_rpt-contain_sf"/>
</dbReference>
<proteinExistence type="predicted"/>
<evidence type="ECO:0008006" key="3">
    <source>
        <dbReference type="Google" id="ProtNLM"/>
    </source>
</evidence>
<keyword evidence="2" id="KW-1185">Reference proteome</keyword>
<protein>
    <recommendedName>
        <fullName evidence="3">DUF3447 domain-containing protein</fullName>
    </recommendedName>
</protein>
<dbReference type="PANTHER" id="PTHR24159">
    <property type="match status" value="1"/>
</dbReference>
<gene>
    <name evidence="1" type="ORF">M9Y10_021514</name>
</gene>
<dbReference type="Proteomes" id="UP001470230">
    <property type="component" value="Unassembled WGS sequence"/>
</dbReference>
<organism evidence="1 2">
    <name type="scientific">Tritrichomonas musculus</name>
    <dbReference type="NCBI Taxonomy" id="1915356"/>
    <lineage>
        <taxon>Eukaryota</taxon>
        <taxon>Metamonada</taxon>
        <taxon>Parabasalia</taxon>
        <taxon>Tritrichomonadida</taxon>
        <taxon>Tritrichomonadidae</taxon>
        <taxon>Tritrichomonas</taxon>
    </lineage>
</organism>
<name>A0ABR2KPR7_9EUKA</name>
<accession>A0ABR2KPR7</accession>
<reference evidence="1 2" key="1">
    <citation type="submission" date="2024-04" db="EMBL/GenBank/DDBJ databases">
        <title>Tritrichomonas musculus Genome.</title>
        <authorList>
            <person name="Alves-Ferreira E."/>
            <person name="Grigg M."/>
            <person name="Lorenzi H."/>
            <person name="Galac M."/>
        </authorList>
    </citation>
    <scope>NUCLEOTIDE SEQUENCE [LARGE SCALE GENOMIC DNA]</scope>
    <source>
        <strain evidence="1 2">EAF2021</strain>
    </source>
</reference>
<dbReference type="SUPFAM" id="SSF48403">
    <property type="entry name" value="Ankyrin repeat"/>
    <property type="match status" value="1"/>
</dbReference>
<evidence type="ECO:0000313" key="1">
    <source>
        <dbReference type="EMBL" id="KAK8893099.1"/>
    </source>
</evidence>
<sequence>METDIQIYIERKKLAQELLLQLIESNNDLEENFENFIDYINGLPISTDINEMKSIISLIMKVVNNHTRSTNFFDKIFRILDYLKIHIKQMFTNNEIFDLFKSNKLILLYLIKSDVIYIDEKIESILEKGKFKKDKYKEYLNLSTEKNQQTENSIDFERNQIEGENELHICKIIQKDMIDDFTAYVKKMKFPLDALVKTSIFETNSFLLKREPALIEYTAFFGSIQIFKYLKRNKIPLTSSLWEYAIHGNKQELLDILIKSKIVPKDKTYRNCLEESIKCHHISITNYILENLIDNYDEICNQNNKFNKNIHYYSFRYHNYIFFPTDVSSKFLFFYACQFNYYTLVDYYLRFKSVNINEKIISS</sequence>
<dbReference type="EMBL" id="JAPFFF010000003">
    <property type="protein sequence ID" value="KAK8893099.1"/>
    <property type="molecule type" value="Genomic_DNA"/>
</dbReference>
<comment type="caution">
    <text evidence="1">The sequence shown here is derived from an EMBL/GenBank/DDBJ whole genome shotgun (WGS) entry which is preliminary data.</text>
</comment>
<evidence type="ECO:0000313" key="2">
    <source>
        <dbReference type="Proteomes" id="UP001470230"/>
    </source>
</evidence>